<feature type="transmembrane region" description="Helical" evidence="6">
    <location>
        <begin position="400"/>
        <end position="423"/>
    </location>
</feature>
<dbReference type="GO" id="GO:0015205">
    <property type="term" value="F:nucleobase transmembrane transporter activity"/>
    <property type="evidence" value="ECO:0007669"/>
    <property type="project" value="TreeGrafter"/>
</dbReference>
<evidence type="ECO:0000313" key="7">
    <source>
        <dbReference type="EMBL" id="GMM47431.1"/>
    </source>
</evidence>
<comment type="subcellular location">
    <subcellularLocation>
        <location evidence="1">Membrane</location>
        <topology evidence="1">Multi-pass membrane protein</topology>
    </subcellularLocation>
</comment>
<feature type="transmembrane region" description="Helical" evidence="6">
    <location>
        <begin position="75"/>
        <end position="97"/>
    </location>
</feature>
<dbReference type="CDD" id="cd11482">
    <property type="entry name" value="SLC-NCS1sbd_NRT1-like"/>
    <property type="match status" value="1"/>
</dbReference>
<protein>
    <submittedName>
        <fullName evidence="8">Thiamine transporter</fullName>
    </submittedName>
</protein>
<evidence type="ECO:0000256" key="5">
    <source>
        <dbReference type="ARBA" id="ARBA00023136"/>
    </source>
</evidence>
<comment type="caution">
    <text evidence="8">The sequence shown here is derived from an EMBL/GenBank/DDBJ whole genome shotgun (WGS) entry which is preliminary data.</text>
</comment>
<feature type="transmembrane region" description="Helical" evidence="6">
    <location>
        <begin position="486"/>
        <end position="503"/>
    </location>
</feature>
<organism evidence="8 9">
    <name type="scientific">Pichia kluyveri</name>
    <name type="common">Yeast</name>
    <dbReference type="NCBI Taxonomy" id="36015"/>
    <lineage>
        <taxon>Eukaryota</taxon>
        <taxon>Fungi</taxon>
        <taxon>Dikarya</taxon>
        <taxon>Ascomycota</taxon>
        <taxon>Saccharomycotina</taxon>
        <taxon>Pichiomycetes</taxon>
        <taxon>Pichiales</taxon>
        <taxon>Pichiaceae</taxon>
        <taxon>Pichia</taxon>
    </lineage>
</organism>
<dbReference type="Pfam" id="PF02133">
    <property type="entry name" value="Transp_cyt_pur"/>
    <property type="match status" value="1"/>
</dbReference>
<dbReference type="Proteomes" id="UP001378960">
    <property type="component" value="Unassembled WGS sequence"/>
</dbReference>
<feature type="transmembrane region" description="Helical" evidence="6">
    <location>
        <begin position="205"/>
        <end position="225"/>
    </location>
</feature>
<proteinExistence type="inferred from homology"/>
<dbReference type="InterPro" id="IPR045225">
    <property type="entry name" value="Uracil/uridine/allantoin_perm"/>
</dbReference>
<dbReference type="EMBL" id="BTGB01000006">
    <property type="protein sequence ID" value="GMM47443.1"/>
    <property type="molecule type" value="Genomic_DNA"/>
</dbReference>
<feature type="transmembrane region" description="Helical" evidence="6">
    <location>
        <begin position="245"/>
        <end position="264"/>
    </location>
</feature>
<evidence type="ECO:0000313" key="8">
    <source>
        <dbReference type="EMBL" id="GMM47443.1"/>
    </source>
</evidence>
<evidence type="ECO:0000313" key="9">
    <source>
        <dbReference type="Proteomes" id="UP001378960"/>
    </source>
</evidence>
<evidence type="ECO:0000256" key="4">
    <source>
        <dbReference type="ARBA" id="ARBA00022989"/>
    </source>
</evidence>
<keyword evidence="9" id="KW-1185">Reference proteome</keyword>
<keyword evidence="5 6" id="KW-0472">Membrane</keyword>
<dbReference type="InterPro" id="IPR001248">
    <property type="entry name" value="Pur-cyt_permease"/>
</dbReference>
<evidence type="ECO:0000256" key="3">
    <source>
        <dbReference type="ARBA" id="ARBA00022692"/>
    </source>
</evidence>
<feature type="transmembrane region" description="Helical" evidence="6">
    <location>
        <begin position="370"/>
        <end position="388"/>
    </location>
</feature>
<gene>
    <name evidence="7" type="ORF">DAPK24_040060</name>
    <name evidence="8" type="ORF">DAPK24_040180</name>
</gene>
<feature type="transmembrane region" description="Helical" evidence="6">
    <location>
        <begin position="117"/>
        <end position="137"/>
    </location>
</feature>
<feature type="transmembrane region" description="Helical" evidence="6">
    <location>
        <begin position="173"/>
        <end position="193"/>
    </location>
</feature>
<comment type="similarity">
    <text evidence="2">Belongs to the purine-cytosine permease (2.A.39) family.</text>
</comment>
<dbReference type="PANTHER" id="PTHR30618:SF0">
    <property type="entry name" value="PURINE-URACIL PERMEASE NCS1"/>
    <property type="match status" value="1"/>
</dbReference>
<evidence type="ECO:0000256" key="1">
    <source>
        <dbReference type="ARBA" id="ARBA00004141"/>
    </source>
</evidence>
<accession>A0AAV5R9H2</accession>
<reference evidence="8 9" key="1">
    <citation type="journal article" date="2023" name="Elife">
        <title>Identification of key yeast species and microbe-microbe interactions impacting larval growth of Drosophila in the wild.</title>
        <authorList>
            <person name="Mure A."/>
            <person name="Sugiura Y."/>
            <person name="Maeda R."/>
            <person name="Honda K."/>
            <person name="Sakurai N."/>
            <person name="Takahashi Y."/>
            <person name="Watada M."/>
            <person name="Katoh T."/>
            <person name="Gotoh A."/>
            <person name="Gotoh Y."/>
            <person name="Taniguchi I."/>
            <person name="Nakamura K."/>
            <person name="Hayashi T."/>
            <person name="Katayama T."/>
            <person name="Uemura T."/>
            <person name="Hattori Y."/>
        </authorList>
    </citation>
    <scope>NUCLEOTIDE SEQUENCE [LARGE SCALE GENOMIC DNA]</scope>
    <source>
        <strain evidence="8 9">PK-24</strain>
    </source>
</reference>
<dbReference type="EMBL" id="BTGB01000005">
    <property type="protein sequence ID" value="GMM47431.1"/>
    <property type="molecule type" value="Genomic_DNA"/>
</dbReference>
<dbReference type="GO" id="GO:0005886">
    <property type="term" value="C:plasma membrane"/>
    <property type="evidence" value="ECO:0007669"/>
    <property type="project" value="TreeGrafter"/>
</dbReference>
<name>A0AAV5R9H2_PICKL</name>
<feature type="transmembrane region" description="Helical" evidence="6">
    <location>
        <begin position="328"/>
        <end position="349"/>
    </location>
</feature>
<dbReference type="PANTHER" id="PTHR30618">
    <property type="entry name" value="NCS1 FAMILY PURINE/PYRIMIDINE TRANSPORTER"/>
    <property type="match status" value="1"/>
</dbReference>
<dbReference type="Gene3D" id="1.10.4160.10">
    <property type="entry name" value="Hydantoin permease"/>
    <property type="match status" value="1"/>
</dbReference>
<evidence type="ECO:0000256" key="2">
    <source>
        <dbReference type="ARBA" id="ARBA00008974"/>
    </source>
</evidence>
<feature type="transmembrane region" description="Helical" evidence="6">
    <location>
        <begin position="284"/>
        <end position="308"/>
    </location>
</feature>
<sequence>MVSATWLSNLSEKIAIPDTAADTNEDSIRSNKDLDPTNVEGRTWQTYNFFLVWFQSSLNVTIWNSGASLIKSTKLVYWQTMIASVIATLIGGLFVMWNSRAGATYHVGYPVLLRATYGVWGYYLFVIIRGFVAILWFAVQTYYGGCLVDVVLRCIFGHKWVNIPNHISESQGITTRLMVAFFLFWLIQWPVILTHPTKIRHFFTFKAIALPWATLGIFIYCVVVGKGPGNFDLGIPIVTKPSQVGWNFMFAINSILGSISAMIINQPDVARYAKKKSAPLLPQFIGFMLSKVAIQLFAMVAVASYYRVAGETYWSLWDLLNGILDRHWTAGARTGCFFVAAAFGIGNMGTNLFGNALPFAADMTGLFPKYINIIRGQILMGVICWGIVPWKMLKNAQTFLTFLGSYTLFVGPILGCMLADYYFVRKGNLHTPSLYTRSSNGIYYFYKGFNLYGCAAWVCAMALGIPGLAAAITPTKYSASCLHMNYIGWLMCTIAGIVFHTLFSKIGKPAIYPPGHEDTPTTFEYMVPNNGFFDEDEPINGVSSINYQPSYSSSYEQSDLKDQTVTEVISLENLGTSSRD</sequence>
<keyword evidence="3 6" id="KW-0812">Transmembrane</keyword>
<keyword evidence="4 6" id="KW-1133">Transmembrane helix</keyword>
<reference evidence="8" key="2">
    <citation type="submission" date="2023-06" db="EMBL/GenBank/DDBJ databases">
        <authorList>
            <person name="Mure A."/>
            <person name="Hattori Y."/>
        </authorList>
    </citation>
    <scope>NUCLEOTIDE SEQUENCE</scope>
    <source>
        <strain evidence="8">PK-24</strain>
    </source>
</reference>
<feature type="transmembrane region" description="Helical" evidence="6">
    <location>
        <begin position="444"/>
        <end position="466"/>
    </location>
</feature>
<evidence type="ECO:0000256" key="6">
    <source>
        <dbReference type="SAM" id="Phobius"/>
    </source>
</evidence>
<dbReference type="AlphaFoldDB" id="A0AAV5R9H2"/>